<accession>A0AAV4QE83</accession>
<evidence type="ECO:0000313" key="3">
    <source>
        <dbReference type="Proteomes" id="UP001054945"/>
    </source>
</evidence>
<protein>
    <submittedName>
        <fullName evidence="2">Transforming growth factor-beta-induced protein ig-h3</fullName>
    </submittedName>
</protein>
<dbReference type="EMBL" id="BPLR01005975">
    <property type="protein sequence ID" value="GIY06567.1"/>
    <property type="molecule type" value="Genomic_DNA"/>
</dbReference>
<name>A0AAV4QE83_CAEEX</name>
<dbReference type="Gene3D" id="2.30.180.10">
    <property type="entry name" value="FAS1 domain"/>
    <property type="match status" value="1"/>
</dbReference>
<comment type="caution">
    <text evidence="2">The sequence shown here is derived from an EMBL/GenBank/DDBJ whole genome shotgun (WGS) entry which is preliminary data.</text>
</comment>
<dbReference type="GO" id="GO:0005615">
    <property type="term" value="C:extracellular space"/>
    <property type="evidence" value="ECO:0007669"/>
    <property type="project" value="TreeGrafter"/>
</dbReference>
<dbReference type="PANTHER" id="PTHR10900">
    <property type="entry name" value="PERIOSTIN-RELATED"/>
    <property type="match status" value="1"/>
</dbReference>
<dbReference type="GO" id="GO:0050839">
    <property type="term" value="F:cell adhesion molecule binding"/>
    <property type="evidence" value="ECO:0007669"/>
    <property type="project" value="TreeGrafter"/>
</dbReference>
<dbReference type="InterPro" id="IPR036378">
    <property type="entry name" value="FAS1_dom_sf"/>
</dbReference>
<feature type="domain" description="FAS1" evidence="1">
    <location>
        <begin position="36"/>
        <end position="166"/>
    </location>
</feature>
<dbReference type="GO" id="GO:0031012">
    <property type="term" value="C:extracellular matrix"/>
    <property type="evidence" value="ECO:0007669"/>
    <property type="project" value="TreeGrafter"/>
</dbReference>
<dbReference type="Pfam" id="PF02469">
    <property type="entry name" value="Fasciclin"/>
    <property type="match status" value="1"/>
</dbReference>
<dbReference type="FunFam" id="2.30.180.10:FF:000032">
    <property type="entry name" value="Fasciclin domain-containing protein, putative"/>
    <property type="match status" value="1"/>
</dbReference>
<keyword evidence="3" id="KW-1185">Reference proteome</keyword>
<dbReference type="SMART" id="SM00554">
    <property type="entry name" value="FAS1"/>
    <property type="match status" value="1"/>
</dbReference>
<dbReference type="Proteomes" id="UP001054945">
    <property type="component" value="Unassembled WGS sequence"/>
</dbReference>
<dbReference type="AlphaFoldDB" id="A0AAV4QE83"/>
<dbReference type="InterPro" id="IPR050904">
    <property type="entry name" value="Adhesion/Biosynth-related"/>
</dbReference>
<dbReference type="InterPro" id="IPR000782">
    <property type="entry name" value="FAS1_domain"/>
</dbReference>
<dbReference type="PROSITE" id="PS50213">
    <property type="entry name" value="FAS1"/>
    <property type="match status" value="1"/>
</dbReference>
<dbReference type="PANTHER" id="PTHR10900:SF124">
    <property type="entry name" value="FI05614P"/>
    <property type="match status" value="1"/>
</dbReference>
<organism evidence="2 3">
    <name type="scientific">Caerostris extrusa</name>
    <name type="common">Bark spider</name>
    <name type="synonym">Caerostris bankana</name>
    <dbReference type="NCBI Taxonomy" id="172846"/>
    <lineage>
        <taxon>Eukaryota</taxon>
        <taxon>Metazoa</taxon>
        <taxon>Ecdysozoa</taxon>
        <taxon>Arthropoda</taxon>
        <taxon>Chelicerata</taxon>
        <taxon>Arachnida</taxon>
        <taxon>Araneae</taxon>
        <taxon>Araneomorphae</taxon>
        <taxon>Entelegynae</taxon>
        <taxon>Araneoidea</taxon>
        <taxon>Araneidae</taxon>
        <taxon>Caerostris</taxon>
    </lineage>
</organism>
<evidence type="ECO:0000313" key="2">
    <source>
        <dbReference type="EMBL" id="GIY06567.1"/>
    </source>
</evidence>
<proteinExistence type="predicted"/>
<dbReference type="GO" id="GO:0007155">
    <property type="term" value="P:cell adhesion"/>
    <property type="evidence" value="ECO:0007669"/>
    <property type="project" value="TreeGrafter"/>
</dbReference>
<gene>
    <name evidence="2" type="primary">TGFBI_0</name>
    <name evidence="2" type="ORF">CEXT_501491</name>
</gene>
<sequence length="168" mass="18597">MFTRKQELLVPYRNAFGHSGNYPSNPHNTKVLYQPTGNLLNIVEASPILQSLAQAIKSAHLSWVISGNGPLTFFAPSDTAFQSLTPEQRKTLVEDKQAFSDLLKKHLVRGTYFLSGVEEDVKKNSEKNTPITLSLQEGILTINSVPVTYSDITATNGVLHVIDQFLLN</sequence>
<evidence type="ECO:0000259" key="1">
    <source>
        <dbReference type="PROSITE" id="PS50213"/>
    </source>
</evidence>
<reference evidence="2 3" key="1">
    <citation type="submission" date="2021-06" db="EMBL/GenBank/DDBJ databases">
        <title>Caerostris extrusa draft genome.</title>
        <authorList>
            <person name="Kono N."/>
            <person name="Arakawa K."/>
        </authorList>
    </citation>
    <scope>NUCLEOTIDE SEQUENCE [LARGE SCALE GENOMIC DNA]</scope>
</reference>
<dbReference type="GO" id="GO:0030198">
    <property type="term" value="P:extracellular matrix organization"/>
    <property type="evidence" value="ECO:0007669"/>
    <property type="project" value="TreeGrafter"/>
</dbReference>
<dbReference type="SUPFAM" id="SSF82153">
    <property type="entry name" value="FAS1 domain"/>
    <property type="match status" value="1"/>
</dbReference>